<gene>
    <name evidence="6" type="ORF">ANE_LOCUS1982</name>
</gene>
<comment type="caution">
    <text evidence="6">The sequence shown here is derived from an EMBL/GenBank/DDBJ whole genome shotgun (WGS) entry which is preliminary data.</text>
</comment>
<dbReference type="PANTHER" id="PTHR23078:SF4">
    <property type="entry name" value="VESICLE-FUSING ATPASE"/>
    <property type="match status" value="1"/>
</dbReference>
<dbReference type="GO" id="GO:0046872">
    <property type="term" value="F:metal ion binding"/>
    <property type="evidence" value="ECO:0007669"/>
    <property type="project" value="UniProtKB-UniRule"/>
</dbReference>
<name>A0A565AQ43_9BRAS</name>
<comment type="catalytic activity">
    <reaction evidence="3">
        <text>ATP + H2O = ADP + phosphate + H(+)</text>
        <dbReference type="Rhea" id="RHEA:13065"/>
        <dbReference type="ChEBI" id="CHEBI:15377"/>
        <dbReference type="ChEBI" id="CHEBI:15378"/>
        <dbReference type="ChEBI" id="CHEBI:30616"/>
        <dbReference type="ChEBI" id="CHEBI:43474"/>
        <dbReference type="ChEBI" id="CHEBI:456216"/>
        <dbReference type="EC" id="3.6.4.6"/>
    </reaction>
</comment>
<evidence type="ECO:0000313" key="7">
    <source>
        <dbReference type="Proteomes" id="UP000489600"/>
    </source>
</evidence>
<keyword evidence="3" id="KW-0378">Hydrolase</keyword>
<comment type="subcellular location">
    <subcellularLocation>
        <location evidence="3">Cytoplasm</location>
    </subcellularLocation>
</comment>
<keyword evidence="3" id="KW-0460">Magnesium</keyword>
<dbReference type="SUPFAM" id="SSF54585">
    <property type="entry name" value="Cdc48 domain 2-like"/>
    <property type="match status" value="1"/>
</dbReference>
<keyword evidence="3" id="KW-0931">ER-Golgi transport</keyword>
<keyword evidence="3" id="KW-0963">Cytoplasm</keyword>
<keyword evidence="3" id="KW-0813">Transport</keyword>
<keyword evidence="1 3" id="KW-0547">Nucleotide-binding</keyword>
<comment type="similarity">
    <text evidence="3">Belongs to the AAA ATPase family.</text>
</comment>
<dbReference type="EMBL" id="CABITT030000001">
    <property type="protein sequence ID" value="VVA91537.1"/>
    <property type="molecule type" value="Genomic_DNA"/>
</dbReference>
<dbReference type="GO" id="GO:0005524">
    <property type="term" value="F:ATP binding"/>
    <property type="evidence" value="ECO:0007669"/>
    <property type="project" value="UniProtKB-UniRule"/>
</dbReference>
<evidence type="ECO:0000256" key="4">
    <source>
        <dbReference type="SAM" id="SignalP"/>
    </source>
</evidence>
<reference evidence="6" key="1">
    <citation type="submission" date="2019-07" db="EMBL/GenBank/DDBJ databases">
        <authorList>
            <person name="Dittberner H."/>
        </authorList>
    </citation>
    <scope>NUCLEOTIDE SEQUENCE [LARGE SCALE GENOMIC DNA]</scope>
</reference>
<keyword evidence="3" id="KW-0653">Protein transport</keyword>
<proteinExistence type="inferred from homology"/>
<dbReference type="PANTHER" id="PTHR23078">
    <property type="entry name" value="VESICULAR-FUSION PROTEIN NSF"/>
    <property type="match status" value="1"/>
</dbReference>
<sequence>MTLVFAACYTCSLCLVGFFSELNCLYTGHERIQDGTIALNAVQRRDARVSIDDMVTVRRFVPPENFDLTLLALELEFVRKGTTKNEEVDALLLSTQLKKKFINQVLTVGQRATFEYHGTNYIFTVNRAVVVEGQERSDGIERGTICKDTYFVFETSNANGIKVWFLISLLVLLPVFV</sequence>
<feature type="domain" description="CDC48" evidence="5">
    <location>
        <begin position="91"/>
        <end position="128"/>
    </location>
</feature>
<dbReference type="Proteomes" id="UP000489600">
    <property type="component" value="Unassembled WGS sequence"/>
</dbReference>
<dbReference type="GO" id="GO:0016887">
    <property type="term" value="F:ATP hydrolysis activity"/>
    <property type="evidence" value="ECO:0007669"/>
    <property type="project" value="InterPro"/>
</dbReference>
<evidence type="ECO:0000256" key="2">
    <source>
        <dbReference type="ARBA" id="ARBA00022840"/>
    </source>
</evidence>
<protein>
    <recommendedName>
        <fullName evidence="3">Vesicle-fusing ATPase</fullName>
        <ecNumber evidence="3">3.6.4.6</ecNumber>
    </recommendedName>
</protein>
<accession>A0A565AQ43</accession>
<keyword evidence="3" id="KW-0479">Metal-binding</keyword>
<dbReference type="InterPro" id="IPR009010">
    <property type="entry name" value="Asp_de-COase-like_dom_sf"/>
</dbReference>
<dbReference type="GO" id="GO:0035494">
    <property type="term" value="P:SNARE complex disassembly"/>
    <property type="evidence" value="ECO:0007669"/>
    <property type="project" value="InterPro"/>
</dbReference>
<keyword evidence="7" id="KW-1185">Reference proteome</keyword>
<dbReference type="GO" id="GO:0005795">
    <property type="term" value="C:Golgi stack"/>
    <property type="evidence" value="ECO:0007669"/>
    <property type="project" value="TreeGrafter"/>
</dbReference>
<evidence type="ECO:0000256" key="3">
    <source>
        <dbReference type="RuleBase" id="RU367045"/>
    </source>
</evidence>
<organism evidence="6 7">
    <name type="scientific">Arabis nemorensis</name>
    <dbReference type="NCBI Taxonomy" id="586526"/>
    <lineage>
        <taxon>Eukaryota</taxon>
        <taxon>Viridiplantae</taxon>
        <taxon>Streptophyta</taxon>
        <taxon>Embryophyta</taxon>
        <taxon>Tracheophyta</taxon>
        <taxon>Spermatophyta</taxon>
        <taxon>Magnoliopsida</taxon>
        <taxon>eudicotyledons</taxon>
        <taxon>Gunneridae</taxon>
        <taxon>Pentapetalae</taxon>
        <taxon>rosids</taxon>
        <taxon>malvids</taxon>
        <taxon>Brassicales</taxon>
        <taxon>Brassicaceae</taxon>
        <taxon>Arabideae</taxon>
        <taxon>Arabis</taxon>
    </lineage>
</organism>
<dbReference type="SUPFAM" id="SSF50692">
    <property type="entry name" value="ADC-like"/>
    <property type="match status" value="1"/>
</dbReference>
<dbReference type="FunFam" id="3.10.330.10:FF:000007">
    <property type="entry name" value="Vesicle-fusing ATPase"/>
    <property type="match status" value="1"/>
</dbReference>
<comment type="cofactor">
    <cofactor evidence="3">
        <name>Mg(2+)</name>
        <dbReference type="ChEBI" id="CHEBI:18420"/>
    </cofactor>
    <text evidence="3">Binds 1 Mg(2+) ion per subunit.</text>
</comment>
<evidence type="ECO:0000259" key="5">
    <source>
        <dbReference type="Pfam" id="PF02933"/>
    </source>
</evidence>
<evidence type="ECO:0000313" key="6">
    <source>
        <dbReference type="EMBL" id="VVA91537.1"/>
    </source>
</evidence>
<dbReference type="Gene3D" id="2.40.40.20">
    <property type="match status" value="1"/>
</dbReference>
<dbReference type="Gene3D" id="3.10.330.10">
    <property type="match status" value="1"/>
</dbReference>
<keyword evidence="4" id="KW-0732">Signal</keyword>
<dbReference type="InterPro" id="IPR004201">
    <property type="entry name" value="Cdc48_dom2"/>
</dbReference>
<dbReference type="GO" id="GO:0006891">
    <property type="term" value="P:intra-Golgi vesicle-mediated transport"/>
    <property type="evidence" value="ECO:0007669"/>
    <property type="project" value="TreeGrafter"/>
</dbReference>
<keyword evidence="2 3" id="KW-0067">ATP-binding</keyword>
<feature type="signal peptide" evidence="4">
    <location>
        <begin position="1"/>
        <end position="24"/>
    </location>
</feature>
<dbReference type="Pfam" id="PF02933">
    <property type="entry name" value="CDC48_2"/>
    <property type="match status" value="1"/>
</dbReference>
<dbReference type="AlphaFoldDB" id="A0A565AQ43"/>
<dbReference type="OrthoDB" id="1721590at2759"/>
<comment type="function">
    <text evidence="3">Required for vesicle-mediated transport. Catalyzes the fusion of transport vesicles within the Golgi cisternae. Is also required for transport from the endoplasmic reticulum to the Golgi stack. Seems to function as a fusion protein required for the delivery of cargo proteins to all compartments of the Golgi stack independent of vesicle origin.</text>
</comment>
<feature type="chain" id="PRO_5021882587" description="Vesicle-fusing ATPase" evidence="4">
    <location>
        <begin position="25"/>
        <end position="177"/>
    </location>
</feature>
<evidence type="ECO:0000256" key="1">
    <source>
        <dbReference type="ARBA" id="ARBA00022741"/>
    </source>
</evidence>
<dbReference type="InterPro" id="IPR039812">
    <property type="entry name" value="Vesicle-fus_ATPase"/>
</dbReference>
<dbReference type="GO" id="GO:0043001">
    <property type="term" value="P:Golgi to plasma membrane protein transport"/>
    <property type="evidence" value="ECO:0007669"/>
    <property type="project" value="TreeGrafter"/>
</dbReference>
<dbReference type="InterPro" id="IPR029067">
    <property type="entry name" value="CDC48_domain_2-like_sf"/>
</dbReference>
<dbReference type="EC" id="3.6.4.6" evidence="3"/>